<keyword evidence="3 7" id="KW-0812">Transmembrane</keyword>
<dbReference type="CDD" id="cd01127">
    <property type="entry name" value="TrwB_TraG_TraD_VirD4"/>
    <property type="match status" value="1"/>
</dbReference>
<evidence type="ECO:0000313" key="10">
    <source>
        <dbReference type="Proteomes" id="UP001239167"/>
    </source>
</evidence>
<proteinExistence type="predicted"/>
<gene>
    <name evidence="9" type="ORF">J2S01_000569</name>
</gene>
<dbReference type="RefSeq" id="WP_307222837.1">
    <property type="nucleotide sequence ID" value="NZ_CP116940.1"/>
</dbReference>
<sequence length="621" mass="69649">MNNDNGSQLIQRIILIVVALLVVYYYTTTLIMQHIYHEPLDNLTTYIAYCRYLIASAGDFSDWTITLSQPIRAHLAQQMGTDISTVVTTIPAMDYRDMLDQFFASATIYHLLSWYMLISIVSAIYIVVVHWRPEDQSRAQHIRGTQLTNTRELNKKLQKGYVQNNNGVRTLYADPIMIPADYETRHILIVDSTGSGKSVMLCNYIDCMIRRKAKILLYDRKGELISKFYRTAKDILFNPYDKRFGGWSIFNEFDLYAGLDRIPEELTNLAHSLFSVAADNKNKAFYNGAASIFKSGCCWLKIHQKTTNQDLYNFFMGSSSQIKAAIETLPLGLREGQAFLSGEGDVMASFLSCLIDWVKAFGAFVGRDGDLSIRDWINDDNDDRRLIISTASSKDEIYLPIITTIVDIIGHGLREKPESKDRRAFFVLDELSSLPPLKTLQMLLREGRSRGASVWLTTQTMSAVEAKYGKNNTADIMGLCNSLFVFRTSEPAQSRYFSDALGNAERLKINQSEGHSSKGLLGNSNKNENKTENRNIEAIVLPGELQELPVGCAYVKIGAYPVAKVQFAANILPDKVPYYLPVPTIKATAAEIAAAAAAATTNPNKDTDDAATQDDKTIFRF</sequence>
<evidence type="ECO:0000313" key="9">
    <source>
        <dbReference type="EMBL" id="MDQ0202873.1"/>
    </source>
</evidence>
<comment type="subcellular location">
    <subcellularLocation>
        <location evidence="1">Cell membrane</location>
        <topology evidence="1">Multi-pass membrane protein</topology>
    </subcellularLocation>
</comment>
<dbReference type="Proteomes" id="UP001239167">
    <property type="component" value="Unassembled WGS sequence"/>
</dbReference>
<dbReference type="PANTHER" id="PTHR37937">
    <property type="entry name" value="CONJUGATIVE TRANSFER: DNA TRANSPORT"/>
    <property type="match status" value="1"/>
</dbReference>
<protein>
    <submittedName>
        <fullName evidence="9">Type IV secretory pathway TraG/TraD family ATPase VirD4</fullName>
    </submittedName>
</protein>
<accession>A0ABT9Y5G8</accession>
<evidence type="ECO:0000256" key="2">
    <source>
        <dbReference type="ARBA" id="ARBA00022475"/>
    </source>
</evidence>
<evidence type="ECO:0000256" key="7">
    <source>
        <dbReference type="SAM" id="Phobius"/>
    </source>
</evidence>
<keyword evidence="10" id="KW-1185">Reference proteome</keyword>
<evidence type="ECO:0000256" key="4">
    <source>
        <dbReference type="ARBA" id="ARBA00022989"/>
    </source>
</evidence>
<dbReference type="InterPro" id="IPR051539">
    <property type="entry name" value="T4SS-coupling_protein"/>
</dbReference>
<evidence type="ECO:0000259" key="8">
    <source>
        <dbReference type="Pfam" id="PF10412"/>
    </source>
</evidence>
<keyword evidence="4 7" id="KW-1133">Transmembrane helix</keyword>
<feature type="domain" description="Type IV secretion system coupling protein TraD DNA-binding" evidence="8">
    <location>
        <begin position="176"/>
        <end position="567"/>
    </location>
</feature>
<evidence type="ECO:0000256" key="6">
    <source>
        <dbReference type="SAM" id="MobiDB-lite"/>
    </source>
</evidence>
<name>A0ABT9Y5G8_9FIRM</name>
<keyword evidence="2" id="KW-1003">Cell membrane</keyword>
<feature type="transmembrane region" description="Helical" evidence="7">
    <location>
        <begin position="12"/>
        <end position="36"/>
    </location>
</feature>
<reference evidence="9 10" key="1">
    <citation type="submission" date="2023-07" db="EMBL/GenBank/DDBJ databases">
        <title>Genomic Encyclopedia of Type Strains, Phase IV (KMG-IV): sequencing the most valuable type-strain genomes for metagenomic binning, comparative biology and taxonomic classification.</title>
        <authorList>
            <person name="Goeker M."/>
        </authorList>
    </citation>
    <scope>NUCLEOTIDE SEQUENCE [LARGE SCALE GENOMIC DNA]</scope>
    <source>
        <strain evidence="9 10">DSM 16980</strain>
    </source>
</reference>
<dbReference type="Pfam" id="PF10412">
    <property type="entry name" value="TrwB_AAD_bind"/>
    <property type="match status" value="1"/>
</dbReference>
<dbReference type="InterPro" id="IPR027417">
    <property type="entry name" value="P-loop_NTPase"/>
</dbReference>
<comment type="caution">
    <text evidence="9">The sequence shown here is derived from an EMBL/GenBank/DDBJ whole genome shotgun (WGS) entry which is preliminary data.</text>
</comment>
<dbReference type="PANTHER" id="PTHR37937:SF1">
    <property type="entry name" value="CONJUGATIVE TRANSFER: DNA TRANSPORT"/>
    <property type="match status" value="1"/>
</dbReference>
<organism evidence="9 10">
    <name type="scientific">Pectinatus haikarae</name>
    <dbReference type="NCBI Taxonomy" id="349096"/>
    <lineage>
        <taxon>Bacteria</taxon>
        <taxon>Bacillati</taxon>
        <taxon>Bacillota</taxon>
        <taxon>Negativicutes</taxon>
        <taxon>Selenomonadales</taxon>
        <taxon>Selenomonadaceae</taxon>
        <taxon>Pectinatus</taxon>
    </lineage>
</organism>
<feature type="compositionally biased region" description="Basic and acidic residues" evidence="6">
    <location>
        <begin position="605"/>
        <end position="621"/>
    </location>
</feature>
<dbReference type="SUPFAM" id="SSF52540">
    <property type="entry name" value="P-loop containing nucleoside triphosphate hydrolases"/>
    <property type="match status" value="1"/>
</dbReference>
<feature type="transmembrane region" description="Helical" evidence="7">
    <location>
        <begin position="108"/>
        <end position="128"/>
    </location>
</feature>
<dbReference type="EMBL" id="JAUSUE010000003">
    <property type="protein sequence ID" value="MDQ0202873.1"/>
    <property type="molecule type" value="Genomic_DNA"/>
</dbReference>
<feature type="region of interest" description="Disordered" evidence="6">
    <location>
        <begin position="598"/>
        <end position="621"/>
    </location>
</feature>
<dbReference type="Gene3D" id="3.40.50.300">
    <property type="entry name" value="P-loop containing nucleotide triphosphate hydrolases"/>
    <property type="match status" value="2"/>
</dbReference>
<evidence type="ECO:0000256" key="5">
    <source>
        <dbReference type="ARBA" id="ARBA00023136"/>
    </source>
</evidence>
<keyword evidence="5 7" id="KW-0472">Membrane</keyword>
<evidence type="ECO:0000256" key="1">
    <source>
        <dbReference type="ARBA" id="ARBA00004651"/>
    </source>
</evidence>
<dbReference type="InterPro" id="IPR019476">
    <property type="entry name" value="T4SS_TraD_DNA-bd"/>
</dbReference>
<evidence type="ECO:0000256" key="3">
    <source>
        <dbReference type="ARBA" id="ARBA00022692"/>
    </source>
</evidence>